<evidence type="ECO:0000313" key="3">
    <source>
        <dbReference type="Proteomes" id="UP001153269"/>
    </source>
</evidence>
<sequence length="126" mass="12816">MIWVGSGAVGVGSGCGAGGVPFGGGGRTGQGGSVQEGLAAGQWCVGATALGPSWNLANSAITPHSEQLAHNGYPGTCSPSVDTEIPGRRPWRVQHGIKRSSPPTCRSGCHHAGNADTHELRNLQHR</sequence>
<dbReference type="EMBL" id="CADEAL010001137">
    <property type="protein sequence ID" value="CAB1429448.1"/>
    <property type="molecule type" value="Genomic_DNA"/>
</dbReference>
<feature type="region of interest" description="Disordered" evidence="1">
    <location>
        <begin position="96"/>
        <end position="126"/>
    </location>
</feature>
<dbReference type="AlphaFoldDB" id="A0A9N7UG55"/>
<accession>A0A9N7UG55</accession>
<keyword evidence="3" id="KW-1185">Reference proteome</keyword>
<evidence type="ECO:0000313" key="2">
    <source>
        <dbReference type="EMBL" id="CAB1429448.1"/>
    </source>
</evidence>
<name>A0A9N7UG55_PLEPL</name>
<dbReference type="Proteomes" id="UP001153269">
    <property type="component" value="Unassembled WGS sequence"/>
</dbReference>
<feature type="compositionally biased region" description="Basic and acidic residues" evidence="1">
    <location>
        <begin position="116"/>
        <end position="126"/>
    </location>
</feature>
<comment type="caution">
    <text evidence="2">The sequence shown here is derived from an EMBL/GenBank/DDBJ whole genome shotgun (WGS) entry which is preliminary data.</text>
</comment>
<proteinExistence type="predicted"/>
<evidence type="ECO:0000256" key="1">
    <source>
        <dbReference type="SAM" id="MobiDB-lite"/>
    </source>
</evidence>
<organism evidence="2 3">
    <name type="scientific">Pleuronectes platessa</name>
    <name type="common">European plaice</name>
    <dbReference type="NCBI Taxonomy" id="8262"/>
    <lineage>
        <taxon>Eukaryota</taxon>
        <taxon>Metazoa</taxon>
        <taxon>Chordata</taxon>
        <taxon>Craniata</taxon>
        <taxon>Vertebrata</taxon>
        <taxon>Euteleostomi</taxon>
        <taxon>Actinopterygii</taxon>
        <taxon>Neopterygii</taxon>
        <taxon>Teleostei</taxon>
        <taxon>Neoteleostei</taxon>
        <taxon>Acanthomorphata</taxon>
        <taxon>Carangaria</taxon>
        <taxon>Pleuronectiformes</taxon>
        <taxon>Pleuronectoidei</taxon>
        <taxon>Pleuronectidae</taxon>
        <taxon>Pleuronectes</taxon>
    </lineage>
</organism>
<reference evidence="2" key="1">
    <citation type="submission" date="2020-03" db="EMBL/GenBank/DDBJ databases">
        <authorList>
            <person name="Weist P."/>
        </authorList>
    </citation>
    <scope>NUCLEOTIDE SEQUENCE</scope>
</reference>
<protein>
    <submittedName>
        <fullName evidence="2">Uncharacterized protein</fullName>
    </submittedName>
</protein>
<gene>
    <name evidence="2" type="ORF">PLEPLA_LOCUS17426</name>
</gene>